<gene>
    <name evidence="2" type="ORF">SAMN05216298_2704</name>
</gene>
<name>A0A1G9H971_9ACTN</name>
<organism evidence="2 3">
    <name type="scientific">Glycomyces sambucus</name>
    <dbReference type="NCBI Taxonomy" id="380244"/>
    <lineage>
        <taxon>Bacteria</taxon>
        <taxon>Bacillati</taxon>
        <taxon>Actinomycetota</taxon>
        <taxon>Actinomycetes</taxon>
        <taxon>Glycomycetales</taxon>
        <taxon>Glycomycetaceae</taxon>
        <taxon>Glycomyces</taxon>
    </lineage>
</organism>
<reference evidence="3" key="1">
    <citation type="submission" date="2016-10" db="EMBL/GenBank/DDBJ databases">
        <authorList>
            <person name="Varghese N."/>
            <person name="Submissions S."/>
        </authorList>
    </citation>
    <scope>NUCLEOTIDE SEQUENCE [LARGE SCALE GENOMIC DNA]</scope>
    <source>
        <strain evidence="3">CGMCC 4.3147</strain>
    </source>
</reference>
<sequence>MIRFPAAEAPVKIQVMSDSNLVGRESAPAQKAAKTRSRPVKPGHLEIGEFTSGHIGASSPFGTSAFPVPVSTVYYEHSGPVPTRHLEDERH</sequence>
<evidence type="ECO:0000313" key="3">
    <source>
        <dbReference type="Proteomes" id="UP000198662"/>
    </source>
</evidence>
<keyword evidence="3" id="KW-1185">Reference proteome</keyword>
<accession>A0A1G9H971</accession>
<proteinExistence type="predicted"/>
<dbReference type="AlphaFoldDB" id="A0A1G9H971"/>
<feature type="region of interest" description="Disordered" evidence="1">
    <location>
        <begin position="22"/>
        <end position="44"/>
    </location>
</feature>
<evidence type="ECO:0000313" key="2">
    <source>
        <dbReference type="EMBL" id="SDL09490.1"/>
    </source>
</evidence>
<evidence type="ECO:0000256" key="1">
    <source>
        <dbReference type="SAM" id="MobiDB-lite"/>
    </source>
</evidence>
<protein>
    <submittedName>
        <fullName evidence="2">Uncharacterized protein</fullName>
    </submittedName>
</protein>
<dbReference type="EMBL" id="FNGF01000003">
    <property type="protein sequence ID" value="SDL09490.1"/>
    <property type="molecule type" value="Genomic_DNA"/>
</dbReference>
<dbReference type="Proteomes" id="UP000198662">
    <property type="component" value="Unassembled WGS sequence"/>
</dbReference>